<gene>
    <name evidence="1" type="ORF">CTZ28_29930</name>
</gene>
<reference evidence="1 2" key="1">
    <citation type="submission" date="2017-11" db="EMBL/GenBank/DDBJ databases">
        <title>Draft genome of actinobacteria isolated from guarana (Paullinia cupana (Mart.) Ducke.</title>
        <authorList>
            <person name="Siqueira K.A."/>
            <person name="Liotti R.G."/>
            <person name="Mendes T.A.O."/>
            <person name="Soares M.A."/>
        </authorList>
    </citation>
    <scope>NUCLEOTIDE SEQUENCE [LARGE SCALE GENOMIC DNA]</scope>
    <source>
        <strain evidence="1 2">193</strain>
    </source>
</reference>
<keyword evidence="2" id="KW-1185">Reference proteome</keyword>
<name>A0A3M0I0N8_9ACTN</name>
<protein>
    <recommendedName>
        <fullName evidence="3">L-rhamnose 1-epimerase</fullName>
    </recommendedName>
</protein>
<organism evidence="1 2">
    <name type="scientific">Streptomyces shenzhenensis</name>
    <dbReference type="NCBI Taxonomy" id="943815"/>
    <lineage>
        <taxon>Bacteria</taxon>
        <taxon>Bacillati</taxon>
        <taxon>Actinomycetota</taxon>
        <taxon>Actinomycetes</taxon>
        <taxon>Kitasatosporales</taxon>
        <taxon>Streptomycetaceae</taxon>
        <taxon>Streptomyces</taxon>
    </lineage>
</organism>
<evidence type="ECO:0000313" key="2">
    <source>
        <dbReference type="Proteomes" id="UP000270471"/>
    </source>
</evidence>
<dbReference type="EMBL" id="PENI01000023">
    <property type="protein sequence ID" value="RMB82354.1"/>
    <property type="molecule type" value="Genomic_DNA"/>
</dbReference>
<sequence length="113" mass="13152">MPAPRTPRRVASVIRLRPEHAEEYLELHRSVPRPVLDTLSRAHVTNYSIFLRDHTLFAYFEYTGDDYEADMAAIAADPQTQRWWTLTDPCQQPLDSAQPGERWVTGEELFHLD</sequence>
<comment type="caution">
    <text evidence="1">The sequence shown here is derived from an EMBL/GenBank/DDBJ whole genome shotgun (WGS) entry which is preliminary data.</text>
</comment>
<evidence type="ECO:0008006" key="3">
    <source>
        <dbReference type="Google" id="ProtNLM"/>
    </source>
</evidence>
<dbReference type="PANTHER" id="PTHR34389:SF2">
    <property type="entry name" value="L-RHAMNOSE MUTAROTASE"/>
    <property type="match status" value="1"/>
</dbReference>
<evidence type="ECO:0000313" key="1">
    <source>
        <dbReference type="EMBL" id="RMB82354.1"/>
    </source>
</evidence>
<dbReference type="AlphaFoldDB" id="A0A3M0I0N8"/>
<accession>A0A3M0I0N8</accession>
<dbReference type="PANTHER" id="PTHR34389">
    <property type="entry name" value="L-RHAMNOSE MUTAROTASE"/>
    <property type="match status" value="1"/>
</dbReference>
<dbReference type="InterPro" id="IPR011008">
    <property type="entry name" value="Dimeric_a/b-barrel"/>
</dbReference>
<dbReference type="InterPro" id="IPR008000">
    <property type="entry name" value="Rham/fucose_mutarotase"/>
</dbReference>
<dbReference type="RefSeq" id="WP_121892873.1">
    <property type="nucleotide sequence ID" value="NZ_JBEXWZ010000032.1"/>
</dbReference>
<proteinExistence type="predicted"/>
<dbReference type="Proteomes" id="UP000270471">
    <property type="component" value="Unassembled WGS sequence"/>
</dbReference>
<dbReference type="Pfam" id="PF05336">
    <property type="entry name" value="rhaM"/>
    <property type="match status" value="1"/>
</dbReference>
<dbReference type="OrthoDB" id="9799608at2"/>
<dbReference type="SUPFAM" id="SSF54909">
    <property type="entry name" value="Dimeric alpha+beta barrel"/>
    <property type="match status" value="1"/>
</dbReference>
<dbReference type="GO" id="GO:0016857">
    <property type="term" value="F:racemase and epimerase activity, acting on carbohydrates and derivatives"/>
    <property type="evidence" value="ECO:0007669"/>
    <property type="project" value="InterPro"/>
</dbReference>
<dbReference type="Gene3D" id="3.30.70.100">
    <property type="match status" value="1"/>
</dbReference>